<evidence type="ECO:0000256" key="4">
    <source>
        <dbReference type="SAM" id="Coils"/>
    </source>
</evidence>
<dbReference type="PROSITE" id="PS00798">
    <property type="entry name" value="ALDOKETO_REDUCTASE_1"/>
    <property type="match status" value="1"/>
</dbReference>
<gene>
    <name evidence="7" type="ORF">DYB32_007005</name>
</gene>
<comment type="caution">
    <text evidence="7">The sequence shown here is derived from an EMBL/GenBank/DDBJ whole genome shotgun (WGS) entry which is preliminary data.</text>
</comment>
<dbReference type="Gene3D" id="3.20.20.100">
    <property type="entry name" value="NADP-dependent oxidoreductase domain"/>
    <property type="match status" value="1"/>
</dbReference>
<protein>
    <recommendedName>
        <fullName evidence="6">NADP-dependent oxidoreductase domain-containing protein</fullName>
    </recommendedName>
</protein>
<evidence type="ECO:0000256" key="5">
    <source>
        <dbReference type="SAM" id="MobiDB-lite"/>
    </source>
</evidence>
<dbReference type="VEuPathDB" id="FungiDB:H310_08704"/>
<feature type="domain" description="NADP-dependent oxidoreductase" evidence="6">
    <location>
        <begin position="18"/>
        <end position="276"/>
    </location>
</feature>
<name>A0A3R6VIN9_9STRA</name>
<feature type="coiled-coil region" evidence="4">
    <location>
        <begin position="388"/>
        <end position="415"/>
    </location>
</feature>
<proteinExistence type="inferred from homology"/>
<dbReference type="Pfam" id="PF00248">
    <property type="entry name" value="Aldo_ket_red"/>
    <property type="match status" value="1"/>
</dbReference>
<sequence>MTSALKLATGADIPTVAIGTYRLRGDDAQRVVYDAICVGYRHIDTAGVYRNEEAVGRAIQQAILDKLVTRSDLFVTTKISPKHMGYAKTVEAIQMSLQNLNLDYIDLMLLHWPGTQGKRADSALLQPNRVGSMKALTEAFHTGTLKAVGVSNFLRAHFVGLEHFDIHVNQVEFHPLQWTPLMRDLAIYCRGRGMVMAAYSSLGEGSLLDVATYPELQHVASDVSATVAQVLLAWGHAHGWVVIPKASSKVRIQENWDAVQHVALSDEHMCTINAIVDRIGPGKRRSSKDDTGTSTTMNAVEEDALLQFLIDAGPLDVQPSPTVIQIDLDGLLDDDVALGDDDDDATENSATDDTSSVDFNERTSKPTIVIPQELKRKMQLAKASKKHRTRQKDELKLLREVVTRMESQLDMLKKVKAVEGEHGSQWEQLARAQYLERQRAYQENAKLKRALEDQLKFAQALETLVRKKPKLASSSEFENEEWKLSKLGLTKESREHSIRCIMERHYEALNGVLVRNALYDATHEIKQVKMSYQSHHSNAMSFDMARAVKMPFPYLIYAEASWRFLASVDMDNTPDSEAIEVIDSNTRYISRKVCKSGEAGCPFFGKSRATIICSPLCRRYIEPNRVVILWKSVLEDELYPRDPTHLVSNQNGWCVPRRWGTTAVMLRDRMVVEADGDNSCHVKSYVERLAPMRAGKVVALDEMMKSLHIPSSYADEMNAAEKGQAGRCGSTAVVIKDDNAVAGSTCTQTDVGVMSEYFMRSFIGMAQCNEFKTMELATKLLKAKTAPLVV</sequence>
<keyword evidence="8" id="KW-1185">Reference proteome</keyword>
<evidence type="ECO:0000256" key="2">
    <source>
        <dbReference type="ARBA" id="ARBA00022857"/>
    </source>
</evidence>
<feature type="region of interest" description="Disordered" evidence="5">
    <location>
        <begin position="337"/>
        <end position="359"/>
    </location>
</feature>
<dbReference type="AlphaFoldDB" id="A0A3R6VIN9"/>
<dbReference type="InterPro" id="IPR020471">
    <property type="entry name" value="AKR"/>
</dbReference>
<keyword evidence="4" id="KW-0175">Coiled coil</keyword>
<evidence type="ECO:0000259" key="6">
    <source>
        <dbReference type="Pfam" id="PF00248"/>
    </source>
</evidence>
<reference evidence="7 8" key="1">
    <citation type="submission" date="2018-08" db="EMBL/GenBank/DDBJ databases">
        <title>Aphanomyces genome sequencing and annotation.</title>
        <authorList>
            <person name="Minardi D."/>
            <person name="Oidtmann B."/>
            <person name="Van Der Giezen M."/>
            <person name="Studholme D.J."/>
        </authorList>
    </citation>
    <scope>NUCLEOTIDE SEQUENCE [LARGE SCALE GENOMIC DNA]</scope>
    <source>
        <strain evidence="7 8">NJM0002</strain>
    </source>
</reference>
<dbReference type="PRINTS" id="PR00069">
    <property type="entry name" value="ALDKETRDTASE"/>
</dbReference>
<evidence type="ECO:0000313" key="8">
    <source>
        <dbReference type="Proteomes" id="UP000285060"/>
    </source>
</evidence>
<dbReference type="EMBL" id="QUSY01000828">
    <property type="protein sequence ID" value="RHY27156.1"/>
    <property type="molecule type" value="Genomic_DNA"/>
</dbReference>
<organism evidence="7 8">
    <name type="scientific">Aphanomyces invadans</name>
    <dbReference type="NCBI Taxonomy" id="157072"/>
    <lineage>
        <taxon>Eukaryota</taxon>
        <taxon>Sar</taxon>
        <taxon>Stramenopiles</taxon>
        <taxon>Oomycota</taxon>
        <taxon>Saprolegniomycetes</taxon>
        <taxon>Saprolegniales</taxon>
        <taxon>Verrucalvaceae</taxon>
        <taxon>Aphanomyces</taxon>
    </lineage>
</organism>
<dbReference type="InterPro" id="IPR023210">
    <property type="entry name" value="NADP_OxRdtase_dom"/>
</dbReference>
<dbReference type="SUPFAM" id="SSF51430">
    <property type="entry name" value="NAD(P)-linked oxidoreductase"/>
    <property type="match status" value="1"/>
</dbReference>
<dbReference type="PANTHER" id="PTHR43827:SF3">
    <property type="entry name" value="NADP-DEPENDENT OXIDOREDUCTASE DOMAIN-CONTAINING PROTEIN"/>
    <property type="match status" value="1"/>
</dbReference>
<dbReference type="InterPro" id="IPR018170">
    <property type="entry name" value="Aldo/ket_reductase_CS"/>
</dbReference>
<evidence type="ECO:0000256" key="1">
    <source>
        <dbReference type="ARBA" id="ARBA00007905"/>
    </source>
</evidence>
<feature type="compositionally biased region" description="Polar residues" evidence="5">
    <location>
        <begin position="347"/>
        <end position="358"/>
    </location>
</feature>
<accession>A0A3R6VIN9</accession>
<feature type="compositionally biased region" description="Acidic residues" evidence="5">
    <location>
        <begin position="337"/>
        <end position="346"/>
    </location>
</feature>
<dbReference type="InterPro" id="IPR036812">
    <property type="entry name" value="NAD(P)_OxRdtase_dom_sf"/>
</dbReference>
<dbReference type="GO" id="GO:0016616">
    <property type="term" value="F:oxidoreductase activity, acting on the CH-OH group of donors, NAD or NADP as acceptor"/>
    <property type="evidence" value="ECO:0007669"/>
    <property type="project" value="UniProtKB-ARBA"/>
</dbReference>
<dbReference type="PANTHER" id="PTHR43827">
    <property type="entry name" value="2,5-DIKETO-D-GLUCONIC ACID REDUCTASE"/>
    <property type="match status" value="1"/>
</dbReference>
<dbReference type="CDD" id="cd14686">
    <property type="entry name" value="bZIP"/>
    <property type="match status" value="1"/>
</dbReference>
<comment type="similarity">
    <text evidence="1">Belongs to the aldo/keto reductase family.</text>
</comment>
<evidence type="ECO:0000256" key="3">
    <source>
        <dbReference type="ARBA" id="ARBA00023002"/>
    </source>
</evidence>
<keyword evidence="2" id="KW-0521">NADP</keyword>
<dbReference type="VEuPathDB" id="FungiDB:H310_08705"/>
<dbReference type="Proteomes" id="UP000285060">
    <property type="component" value="Unassembled WGS sequence"/>
</dbReference>
<keyword evidence="3" id="KW-0560">Oxidoreductase</keyword>
<evidence type="ECO:0000313" key="7">
    <source>
        <dbReference type="EMBL" id="RHY27156.1"/>
    </source>
</evidence>